<organism evidence="1 2">
    <name type="scientific">Methanoculleus formosensis</name>
    <dbReference type="NCBI Taxonomy" id="2590886"/>
    <lineage>
        <taxon>Archaea</taxon>
        <taxon>Methanobacteriati</taxon>
        <taxon>Methanobacteriota</taxon>
        <taxon>Stenosarchaea group</taxon>
        <taxon>Methanomicrobia</taxon>
        <taxon>Methanomicrobiales</taxon>
        <taxon>Methanomicrobiaceae</taxon>
        <taxon>Methanoculleus</taxon>
    </lineage>
</organism>
<gene>
    <name evidence="1" type="ORF">FKB36_07470</name>
</gene>
<sequence length="157" mass="16856">MPIREYFGDDDWKNLESLPYAVSITVMAAAPSLLGAWGETRAMLEEPPRLAAASGSELVGLVSAGMQPRAGELIKEQQNLMKQDQMGYRSRTIAACRSAATALATVPPDEAESYKRWLLQIGEKVALAAKEHGVAFSDPEKAALGEIAVALGLQAER</sequence>
<keyword evidence="2" id="KW-1185">Reference proteome</keyword>
<reference evidence="1" key="1">
    <citation type="submission" date="2019-06" db="EMBL/GenBank/DDBJ databases">
        <title>Methanoculleus strain from Tamsui River, Taipei, Taiwan.</title>
        <authorList>
            <person name="You Y.-T."/>
            <person name="Chen S.-C."/>
            <person name="Lai S.-J."/>
            <person name="Lee Y.-C."/>
            <person name="Lai M.-C."/>
        </authorList>
    </citation>
    <scope>NUCLEOTIDE SEQUENCE</scope>
    <source>
        <strain evidence="1">Afa-1</strain>
    </source>
</reference>
<dbReference type="AlphaFoldDB" id="A0A9E4ZN90"/>
<protein>
    <submittedName>
        <fullName evidence="1">Uncharacterized protein</fullName>
    </submittedName>
</protein>
<evidence type="ECO:0000313" key="2">
    <source>
        <dbReference type="Proteomes" id="UP001065682"/>
    </source>
</evidence>
<proteinExistence type="predicted"/>
<evidence type="ECO:0000313" key="1">
    <source>
        <dbReference type="EMBL" id="MCT8337336.1"/>
    </source>
</evidence>
<comment type="caution">
    <text evidence="1">The sequence shown here is derived from an EMBL/GenBank/DDBJ whole genome shotgun (WGS) entry which is preliminary data.</text>
</comment>
<name>A0A9E4ZN90_9EURY</name>
<accession>A0A9E4ZN90</accession>
<dbReference type="Proteomes" id="UP001065682">
    <property type="component" value="Unassembled WGS sequence"/>
</dbReference>
<dbReference type="EMBL" id="VHLL01000003">
    <property type="protein sequence ID" value="MCT8337336.1"/>
    <property type="molecule type" value="Genomic_DNA"/>
</dbReference>